<comment type="caution">
    <text evidence="2">The sequence shown here is derived from an EMBL/GenBank/DDBJ whole genome shotgun (WGS) entry which is preliminary data.</text>
</comment>
<dbReference type="Pfam" id="PF20204">
    <property type="entry name" value="DUF6566"/>
    <property type="match status" value="1"/>
</dbReference>
<organism evidence="2 3">
    <name type="scientific">Caballeronia fortuita</name>
    <dbReference type="NCBI Taxonomy" id="1777138"/>
    <lineage>
        <taxon>Bacteria</taxon>
        <taxon>Pseudomonadati</taxon>
        <taxon>Pseudomonadota</taxon>
        <taxon>Betaproteobacteria</taxon>
        <taxon>Burkholderiales</taxon>
        <taxon>Burkholderiaceae</taxon>
        <taxon>Caballeronia</taxon>
    </lineage>
</organism>
<dbReference type="AlphaFoldDB" id="A0A158ATJ1"/>
<dbReference type="STRING" id="1777138.AWB77_02099"/>
<evidence type="ECO:0000313" key="3">
    <source>
        <dbReference type="Proteomes" id="UP000054903"/>
    </source>
</evidence>
<dbReference type="Proteomes" id="UP000054903">
    <property type="component" value="Unassembled WGS sequence"/>
</dbReference>
<dbReference type="InterPro" id="IPR046696">
    <property type="entry name" value="DUF6566"/>
</dbReference>
<evidence type="ECO:0000259" key="1">
    <source>
        <dbReference type="Pfam" id="PF20204"/>
    </source>
</evidence>
<sequence length="107" mass="12240">MEYAFDVHAGFEISAAARRNERGAWVADVTVSRDGKAAFARWPEPVQPEWRTADEAVRDGIERAQRIIRQHLTNGDDHSWVAARRHAQTWFTTETERRSGHIFTHGG</sequence>
<protein>
    <recommendedName>
        <fullName evidence="1">DUF6566 domain-containing protein</fullName>
    </recommendedName>
</protein>
<proteinExistence type="predicted"/>
<evidence type="ECO:0000313" key="2">
    <source>
        <dbReference type="EMBL" id="SAK61065.1"/>
    </source>
</evidence>
<keyword evidence="3" id="KW-1185">Reference proteome</keyword>
<name>A0A158ATJ1_9BURK</name>
<reference evidence="2" key="1">
    <citation type="submission" date="2016-01" db="EMBL/GenBank/DDBJ databases">
        <authorList>
            <person name="Peeters C."/>
        </authorList>
    </citation>
    <scope>NUCLEOTIDE SEQUENCE</scope>
    <source>
        <strain evidence="2">LMG 29320</strain>
    </source>
</reference>
<gene>
    <name evidence="2" type="ORF">AWB77_02099</name>
</gene>
<dbReference type="OrthoDB" id="8928268at2"/>
<feature type="domain" description="DUF6566" evidence="1">
    <location>
        <begin position="1"/>
        <end position="76"/>
    </location>
</feature>
<dbReference type="EMBL" id="FCNX02000004">
    <property type="protein sequence ID" value="SAK61065.1"/>
    <property type="molecule type" value="Genomic_DNA"/>
</dbReference>
<accession>A0A158ATJ1</accession>